<dbReference type="CDD" id="cd03313">
    <property type="entry name" value="enolase"/>
    <property type="match status" value="1"/>
</dbReference>
<gene>
    <name evidence="10" type="primary">g1968</name>
    <name evidence="10" type="ORF">VP750_LOCUS1681</name>
</gene>
<evidence type="ECO:0000256" key="1">
    <source>
        <dbReference type="ARBA" id="ARBA00001946"/>
    </source>
</evidence>
<dbReference type="SMART" id="SM01193">
    <property type="entry name" value="Enolase_N"/>
    <property type="match status" value="1"/>
</dbReference>
<dbReference type="Pfam" id="PF00113">
    <property type="entry name" value="Enolase_C"/>
    <property type="match status" value="1"/>
</dbReference>
<dbReference type="SUPFAM" id="SSF51604">
    <property type="entry name" value="Enolase C-terminal domain-like"/>
    <property type="match status" value="1"/>
</dbReference>
<protein>
    <recommendedName>
        <fullName evidence="4">phosphopyruvate hydratase</fullName>
        <ecNumber evidence="4">4.2.1.11</ecNumber>
    </recommendedName>
</protein>
<dbReference type="Proteomes" id="UP001497392">
    <property type="component" value="Unassembled WGS sequence"/>
</dbReference>
<dbReference type="InterPro" id="IPR020809">
    <property type="entry name" value="Enolase_CS"/>
</dbReference>
<keyword evidence="7" id="KW-0456">Lyase</keyword>
<dbReference type="PROSITE" id="PS00164">
    <property type="entry name" value="ENOLASE"/>
    <property type="match status" value="1"/>
</dbReference>
<comment type="pathway">
    <text evidence="2">Carbohydrate degradation; glycolysis; pyruvate from D-glyceraldehyde 3-phosphate: step 4/5.</text>
</comment>
<evidence type="ECO:0000256" key="2">
    <source>
        <dbReference type="ARBA" id="ARBA00005031"/>
    </source>
</evidence>
<evidence type="ECO:0000313" key="11">
    <source>
        <dbReference type="Proteomes" id="UP001497392"/>
    </source>
</evidence>
<dbReference type="NCBIfam" id="TIGR01060">
    <property type="entry name" value="eno"/>
    <property type="match status" value="1"/>
</dbReference>
<feature type="domain" description="Enolase N-terminal" evidence="9">
    <location>
        <begin position="1"/>
        <end position="75"/>
    </location>
</feature>
<comment type="caution">
    <text evidence="10">The sequence shown here is derived from an EMBL/GenBank/DDBJ whole genome shotgun (WGS) entry which is preliminary data.</text>
</comment>
<evidence type="ECO:0000256" key="5">
    <source>
        <dbReference type="ARBA" id="ARBA00022842"/>
    </source>
</evidence>
<dbReference type="InterPro" id="IPR020810">
    <property type="entry name" value="Enolase_C"/>
</dbReference>
<evidence type="ECO:0000256" key="6">
    <source>
        <dbReference type="ARBA" id="ARBA00023152"/>
    </source>
</evidence>
<dbReference type="InterPro" id="IPR029017">
    <property type="entry name" value="Enolase-like_N"/>
</dbReference>
<dbReference type="InterPro" id="IPR036849">
    <property type="entry name" value="Enolase-like_C_sf"/>
</dbReference>
<dbReference type="PANTHER" id="PTHR11902">
    <property type="entry name" value="ENOLASE"/>
    <property type="match status" value="1"/>
</dbReference>
<dbReference type="HAMAP" id="MF_00318">
    <property type="entry name" value="Enolase"/>
    <property type="match status" value="1"/>
</dbReference>
<keyword evidence="11" id="KW-1185">Reference proteome</keyword>
<accession>A0ABP1FR46</accession>
<dbReference type="InterPro" id="IPR000941">
    <property type="entry name" value="Enolase"/>
</dbReference>
<name>A0ABP1FR46_9CHLO</name>
<evidence type="ECO:0000256" key="3">
    <source>
        <dbReference type="ARBA" id="ARBA00009604"/>
    </source>
</evidence>
<dbReference type="SFLD" id="SFLDS00001">
    <property type="entry name" value="Enolase"/>
    <property type="match status" value="1"/>
</dbReference>
<feature type="domain" description="Enolase C-terminal TIM barrel" evidence="8">
    <location>
        <begin position="83"/>
        <end position="373"/>
    </location>
</feature>
<dbReference type="SFLD" id="SFLDG00178">
    <property type="entry name" value="enolase"/>
    <property type="match status" value="1"/>
</dbReference>
<proteinExistence type="inferred from homology"/>
<comment type="similarity">
    <text evidence="3">Belongs to the enolase family.</text>
</comment>
<dbReference type="SMART" id="SM01192">
    <property type="entry name" value="Enolase_C"/>
    <property type="match status" value="1"/>
</dbReference>
<dbReference type="PANTHER" id="PTHR11902:SF56">
    <property type="entry name" value="CYTOSOLIC ENOLASE 3"/>
    <property type="match status" value="1"/>
</dbReference>
<dbReference type="Gene3D" id="3.30.390.10">
    <property type="entry name" value="Enolase-like, N-terminal domain"/>
    <property type="match status" value="1"/>
</dbReference>
<reference evidence="10 11" key="1">
    <citation type="submission" date="2024-06" db="EMBL/GenBank/DDBJ databases">
        <authorList>
            <person name="Kraege A."/>
            <person name="Thomma B."/>
        </authorList>
    </citation>
    <scope>NUCLEOTIDE SEQUENCE [LARGE SCALE GENOMIC DNA]</scope>
</reference>
<sequence length="373" mass="40315">MGKGVSKAIDNIKNVIGPAIQGKDPTDQAAIDKVMIDLDGTSDKSKLGANAILAISIAVCRAGAAAKKAPLYKHLGDLAGNTEMLLPMPCFNVINGGVHSGNYLAPQEFMIVPVGASSFKEAMQMGSETYHHLKKLIQAKYGLKAANVGDEGGFSPPLSTFEDALDLLVSAIKDAGYTDKIKIGIDPASSEFFKNGMYDLNFKDPDRAGKELLSAEELAGLYTKFAQKYPIVFFEDPYEEESFSEFTKFTASVDCQVVGDDLLCTNPTRIKRAIKEKSCTTLLLKVNQIGSITESIEAVRLAKEAKWRILASHRSGETEDTFLADITVGLACGQLKSGALARSERLAKYNQLLRIEEELGAKSTFAGQQSRLV</sequence>
<dbReference type="Pfam" id="PF03952">
    <property type="entry name" value="Enolase_N"/>
    <property type="match status" value="1"/>
</dbReference>
<evidence type="ECO:0000259" key="9">
    <source>
        <dbReference type="SMART" id="SM01193"/>
    </source>
</evidence>
<dbReference type="Gene3D" id="3.20.20.120">
    <property type="entry name" value="Enolase-like C-terminal domain"/>
    <property type="match status" value="1"/>
</dbReference>
<dbReference type="SUPFAM" id="SSF54826">
    <property type="entry name" value="Enolase N-terminal domain-like"/>
    <property type="match status" value="1"/>
</dbReference>
<comment type="cofactor">
    <cofactor evidence="1">
        <name>Mg(2+)</name>
        <dbReference type="ChEBI" id="CHEBI:18420"/>
    </cofactor>
</comment>
<organism evidence="10 11">
    <name type="scientific">Coccomyxa viridis</name>
    <dbReference type="NCBI Taxonomy" id="1274662"/>
    <lineage>
        <taxon>Eukaryota</taxon>
        <taxon>Viridiplantae</taxon>
        <taxon>Chlorophyta</taxon>
        <taxon>core chlorophytes</taxon>
        <taxon>Trebouxiophyceae</taxon>
        <taxon>Trebouxiophyceae incertae sedis</taxon>
        <taxon>Coccomyxaceae</taxon>
        <taxon>Coccomyxa</taxon>
    </lineage>
</organism>
<keyword evidence="5" id="KW-0460">Magnesium</keyword>
<keyword evidence="6" id="KW-0324">Glycolysis</keyword>
<evidence type="ECO:0000256" key="4">
    <source>
        <dbReference type="ARBA" id="ARBA00012058"/>
    </source>
</evidence>
<dbReference type="EMBL" id="CAXHTA020000002">
    <property type="protein sequence ID" value="CAL5220022.1"/>
    <property type="molecule type" value="Genomic_DNA"/>
</dbReference>
<dbReference type="PRINTS" id="PR00148">
    <property type="entry name" value="ENOLASE"/>
</dbReference>
<dbReference type="EC" id="4.2.1.11" evidence="4"/>
<dbReference type="InterPro" id="IPR020811">
    <property type="entry name" value="Enolase_N"/>
</dbReference>
<evidence type="ECO:0000313" key="10">
    <source>
        <dbReference type="EMBL" id="CAL5220022.1"/>
    </source>
</evidence>
<evidence type="ECO:0000256" key="7">
    <source>
        <dbReference type="ARBA" id="ARBA00023239"/>
    </source>
</evidence>
<evidence type="ECO:0000259" key="8">
    <source>
        <dbReference type="SMART" id="SM01192"/>
    </source>
</evidence>